<evidence type="ECO:0000313" key="2">
    <source>
        <dbReference type="EMBL" id="KAK8057236.1"/>
    </source>
</evidence>
<keyword evidence="3" id="KW-1185">Reference proteome</keyword>
<gene>
    <name evidence="2" type="ORF">PG996_011173</name>
</gene>
<evidence type="ECO:0008006" key="4">
    <source>
        <dbReference type="Google" id="ProtNLM"/>
    </source>
</evidence>
<evidence type="ECO:0000256" key="1">
    <source>
        <dbReference type="SAM" id="MobiDB-lite"/>
    </source>
</evidence>
<protein>
    <recommendedName>
        <fullName evidence="4">Hypervirulence associated protein TUDOR domain-containing protein</fullName>
    </recommendedName>
</protein>
<evidence type="ECO:0000313" key="3">
    <source>
        <dbReference type="Proteomes" id="UP001446871"/>
    </source>
</evidence>
<proteinExistence type="predicted"/>
<accession>A0ABR1UED8</accession>
<name>A0ABR1UED8_9PEZI</name>
<feature type="region of interest" description="Disordered" evidence="1">
    <location>
        <begin position="1"/>
        <end position="29"/>
    </location>
</feature>
<dbReference type="EMBL" id="JAQQWM010000007">
    <property type="protein sequence ID" value="KAK8057236.1"/>
    <property type="molecule type" value="Genomic_DNA"/>
</dbReference>
<organism evidence="2 3">
    <name type="scientific">Apiospora saccharicola</name>
    <dbReference type="NCBI Taxonomy" id="335842"/>
    <lineage>
        <taxon>Eukaryota</taxon>
        <taxon>Fungi</taxon>
        <taxon>Dikarya</taxon>
        <taxon>Ascomycota</taxon>
        <taxon>Pezizomycotina</taxon>
        <taxon>Sordariomycetes</taxon>
        <taxon>Xylariomycetidae</taxon>
        <taxon>Amphisphaeriales</taxon>
        <taxon>Apiosporaceae</taxon>
        <taxon>Apiospora</taxon>
    </lineage>
</organism>
<sequence length="133" mass="14478">MRSSTNNKNGGIDDSVSRPSSSRDWKGQYKLRDGWSKGKVAIEERHVGGNKTATRIMEEEGREIATSARPMLVEIPKGVGGRADHLIRGQVVEAADTGPQGFNPCYHGQALETLFSISSVTTKSISSHVLEHM</sequence>
<reference evidence="2 3" key="1">
    <citation type="submission" date="2023-01" db="EMBL/GenBank/DDBJ databases">
        <title>Analysis of 21 Apiospora genomes using comparative genomics revels a genus with tremendous synthesis potential of carbohydrate active enzymes and secondary metabolites.</title>
        <authorList>
            <person name="Sorensen T."/>
        </authorList>
    </citation>
    <scope>NUCLEOTIDE SEQUENCE [LARGE SCALE GENOMIC DNA]</scope>
    <source>
        <strain evidence="2 3">CBS 83171</strain>
    </source>
</reference>
<comment type="caution">
    <text evidence="2">The sequence shown here is derived from an EMBL/GenBank/DDBJ whole genome shotgun (WGS) entry which is preliminary data.</text>
</comment>
<dbReference type="Proteomes" id="UP001446871">
    <property type="component" value="Unassembled WGS sequence"/>
</dbReference>